<evidence type="ECO:0000256" key="3">
    <source>
        <dbReference type="ARBA" id="ARBA00023012"/>
    </source>
</evidence>
<dbReference type="Pfam" id="PF07730">
    <property type="entry name" value="HisKA_3"/>
    <property type="match status" value="1"/>
</dbReference>
<dbReference type="InterPro" id="IPR003594">
    <property type="entry name" value="HATPase_dom"/>
</dbReference>
<dbReference type="InterPro" id="IPR005467">
    <property type="entry name" value="His_kinase_dom"/>
</dbReference>
<dbReference type="GO" id="GO:0000155">
    <property type="term" value="F:phosphorelay sensor kinase activity"/>
    <property type="evidence" value="ECO:0007669"/>
    <property type="project" value="InterPro"/>
</dbReference>
<feature type="domain" description="PAC" evidence="6">
    <location>
        <begin position="94"/>
        <end position="146"/>
    </location>
</feature>
<feature type="domain" description="PAC" evidence="6">
    <location>
        <begin position="222"/>
        <end position="274"/>
    </location>
</feature>
<keyword evidence="3" id="KW-0902">Two-component regulatory system</keyword>
<dbReference type="NCBIfam" id="TIGR00229">
    <property type="entry name" value="sensory_box"/>
    <property type="match status" value="2"/>
</dbReference>
<dbReference type="EMBL" id="CP001043">
    <property type="protein sequence ID" value="ACC70281.1"/>
    <property type="molecule type" value="Genomic_DNA"/>
</dbReference>
<name>B2JH43_PARP8</name>
<dbReference type="Gene3D" id="3.30.450.20">
    <property type="entry name" value="PAS domain"/>
    <property type="match status" value="2"/>
</dbReference>
<dbReference type="InterPro" id="IPR000700">
    <property type="entry name" value="PAS-assoc_C"/>
</dbReference>
<dbReference type="SUPFAM" id="SSF55785">
    <property type="entry name" value="PYP-like sensor domain (PAS domain)"/>
    <property type="match status" value="2"/>
</dbReference>
<dbReference type="SUPFAM" id="SSF55874">
    <property type="entry name" value="ATPase domain of HSP90 chaperone/DNA topoisomerase II/histidine kinase"/>
    <property type="match status" value="1"/>
</dbReference>
<dbReference type="GO" id="GO:0016020">
    <property type="term" value="C:membrane"/>
    <property type="evidence" value="ECO:0007669"/>
    <property type="project" value="InterPro"/>
</dbReference>
<dbReference type="STRING" id="391038.Bphy_1092"/>
<sequence length="493" mass="54156">MSAPGTSDANPVPQGNQSGEHRYHFAIDIDGEFAVFTLDTHGQVETWNASAERITGYGAGEILGKPLSVLYPTVSAGVPVHSDILVRAATTGRAYDEGWHARKDGIRFWASVLVIAQQREQGDLAGFAAVTHDLSQRQLIEAKLRRSEQRLQAMIDSVEDYAIFMLSPTGEVTSWNTGAQRIEGYCAGEIIGRHFSVFYPPEARTAGLPERMLETASTQGRSEAEGWRVRSDGSRFWADAIITPIRDDKGALQGFAKVTRDLTEHKRLEQLEHVGELAAATERAREEEKKRIARELHDDLGQQLTALKMSAVILQQDVEAGHYTAETAAKARGLVVQADDTMSALRRIASNLRPTMLDDLGLLPAVEWLADEFSRRYGIKASTRLSAGELAFSDTASTAIFRIVQEALTNVARHACATEVVVTIELDDNACEVRIDDNGRGAASAPGDKPDSFGLLGIRERVRQLNGTVSLGNRLDRGFRVQIRFPIDTIVRH</sequence>
<dbReference type="Gene3D" id="3.30.565.10">
    <property type="entry name" value="Histidine kinase-like ATPase, C-terminal domain"/>
    <property type="match status" value="1"/>
</dbReference>
<evidence type="ECO:0000259" key="5">
    <source>
        <dbReference type="PROSITE" id="PS50112"/>
    </source>
</evidence>
<dbReference type="Proteomes" id="UP000001192">
    <property type="component" value="Chromosome 1"/>
</dbReference>
<dbReference type="KEGG" id="bph:Bphy_1092"/>
<dbReference type="eggNOG" id="COG4585">
    <property type="taxonomic scope" value="Bacteria"/>
</dbReference>
<evidence type="ECO:0000259" key="6">
    <source>
        <dbReference type="PROSITE" id="PS50113"/>
    </source>
</evidence>
<evidence type="ECO:0000313" key="7">
    <source>
        <dbReference type="EMBL" id="ACC70281.1"/>
    </source>
</evidence>
<dbReference type="Pfam" id="PF13426">
    <property type="entry name" value="PAS_9"/>
    <property type="match status" value="2"/>
</dbReference>
<keyword evidence="2 7" id="KW-0418">Kinase</keyword>
<dbReference type="HOGENOM" id="CLU_000445_114_0_4"/>
<keyword evidence="8" id="KW-1185">Reference proteome</keyword>
<dbReference type="CDD" id="cd16917">
    <property type="entry name" value="HATPase_UhpB-NarQ-NarX-like"/>
    <property type="match status" value="1"/>
</dbReference>
<evidence type="ECO:0000313" key="8">
    <source>
        <dbReference type="Proteomes" id="UP000001192"/>
    </source>
</evidence>
<keyword evidence="1" id="KW-0808">Transferase</keyword>
<dbReference type="PROSITE" id="PS50112">
    <property type="entry name" value="PAS"/>
    <property type="match status" value="2"/>
</dbReference>
<dbReference type="CDD" id="cd00130">
    <property type="entry name" value="PAS"/>
    <property type="match status" value="2"/>
</dbReference>
<dbReference type="SMART" id="SM00091">
    <property type="entry name" value="PAS"/>
    <property type="match status" value="2"/>
</dbReference>
<dbReference type="InterPro" id="IPR011712">
    <property type="entry name" value="Sig_transdc_His_kin_sub3_dim/P"/>
</dbReference>
<dbReference type="Gene3D" id="1.20.5.1930">
    <property type="match status" value="1"/>
</dbReference>
<feature type="domain" description="Histidine kinase" evidence="4">
    <location>
        <begin position="295"/>
        <end position="489"/>
    </location>
</feature>
<gene>
    <name evidence="7" type="ordered locus">Bphy_1092</name>
</gene>
<dbReference type="InterPro" id="IPR036890">
    <property type="entry name" value="HATPase_C_sf"/>
</dbReference>
<dbReference type="AlphaFoldDB" id="B2JH43"/>
<proteinExistence type="predicted"/>
<dbReference type="InterPro" id="IPR000014">
    <property type="entry name" value="PAS"/>
</dbReference>
<evidence type="ECO:0000259" key="4">
    <source>
        <dbReference type="PROSITE" id="PS50109"/>
    </source>
</evidence>
<evidence type="ECO:0000256" key="1">
    <source>
        <dbReference type="ARBA" id="ARBA00022679"/>
    </source>
</evidence>
<dbReference type="GO" id="GO:0046983">
    <property type="term" value="F:protein dimerization activity"/>
    <property type="evidence" value="ECO:0007669"/>
    <property type="project" value="InterPro"/>
</dbReference>
<dbReference type="InterPro" id="IPR050482">
    <property type="entry name" value="Sensor_HK_TwoCompSys"/>
</dbReference>
<dbReference type="PROSITE" id="PS50113">
    <property type="entry name" value="PAC"/>
    <property type="match status" value="2"/>
</dbReference>
<dbReference type="PROSITE" id="PS50109">
    <property type="entry name" value="HIS_KIN"/>
    <property type="match status" value="1"/>
</dbReference>
<dbReference type="Pfam" id="PF02518">
    <property type="entry name" value="HATPase_c"/>
    <property type="match status" value="1"/>
</dbReference>
<protein>
    <submittedName>
        <fullName evidence="7">PAS/PAC sensor signal transduction histidine kinase</fullName>
    </submittedName>
</protein>
<dbReference type="eggNOG" id="COG2202">
    <property type="taxonomic scope" value="Bacteria"/>
</dbReference>
<dbReference type="PANTHER" id="PTHR24421">
    <property type="entry name" value="NITRATE/NITRITE SENSOR PROTEIN NARX-RELATED"/>
    <property type="match status" value="1"/>
</dbReference>
<organism evidence="7 8">
    <name type="scientific">Paraburkholderia phymatum (strain DSM 17167 / CIP 108236 / LMG 21445 / STM815)</name>
    <name type="common">Burkholderia phymatum</name>
    <dbReference type="NCBI Taxonomy" id="391038"/>
    <lineage>
        <taxon>Bacteria</taxon>
        <taxon>Pseudomonadati</taxon>
        <taxon>Pseudomonadota</taxon>
        <taxon>Betaproteobacteria</taxon>
        <taxon>Burkholderiales</taxon>
        <taxon>Burkholderiaceae</taxon>
        <taxon>Paraburkholderia</taxon>
    </lineage>
</organism>
<feature type="domain" description="PAS" evidence="5">
    <location>
        <begin position="147"/>
        <end position="200"/>
    </location>
</feature>
<evidence type="ECO:0000256" key="2">
    <source>
        <dbReference type="ARBA" id="ARBA00022777"/>
    </source>
</evidence>
<reference evidence="8" key="1">
    <citation type="journal article" date="2014" name="Stand. Genomic Sci.">
        <title>Complete genome sequence of Burkholderia phymatum STM815(T), a broad host range and efficient nitrogen-fixing symbiont of Mimosa species.</title>
        <authorList>
            <person name="Moulin L."/>
            <person name="Klonowska A."/>
            <person name="Caroline B."/>
            <person name="Booth K."/>
            <person name="Vriezen J.A."/>
            <person name="Melkonian R."/>
            <person name="James E.K."/>
            <person name="Young J.P."/>
            <person name="Bena G."/>
            <person name="Hauser L."/>
            <person name="Land M."/>
            <person name="Kyrpides N."/>
            <person name="Bruce D."/>
            <person name="Chain P."/>
            <person name="Copeland A."/>
            <person name="Pitluck S."/>
            <person name="Woyke T."/>
            <person name="Lizotte-Waniewski M."/>
            <person name="Bristow J."/>
            <person name="Riley M."/>
        </authorList>
    </citation>
    <scope>NUCLEOTIDE SEQUENCE [LARGE SCALE GENOMIC DNA]</scope>
    <source>
        <strain evidence="8">DSM 17167 / CIP 108236 / LMG 21445 / STM815</strain>
    </source>
</reference>
<dbReference type="InterPro" id="IPR035965">
    <property type="entry name" value="PAS-like_dom_sf"/>
</dbReference>
<dbReference type="PANTHER" id="PTHR24421:SF59">
    <property type="entry name" value="OXYGEN SENSOR HISTIDINE KINASE NREB"/>
    <property type="match status" value="1"/>
</dbReference>
<feature type="domain" description="PAS" evidence="5">
    <location>
        <begin position="35"/>
        <end position="72"/>
    </location>
</feature>
<accession>B2JH43</accession>